<evidence type="ECO:0000256" key="1">
    <source>
        <dbReference type="SAM" id="SignalP"/>
    </source>
</evidence>
<keyword evidence="1" id="KW-0732">Signal</keyword>
<reference evidence="2" key="1">
    <citation type="journal article" date="2024" name="Sci. Rep.">
        <title>Phylogeny, envenomation syndrome, and membrane-permeabilising venom produced by Australia's 'electric' caterpillar Comana monomorpha (Lepidoptera: Limacodidae).</title>
        <authorList>
            <person name="Goudarzi M.H."/>
            <person name="Robinson S.D."/>
            <person name="Cardoso F.C."/>
            <person name="Mitchell M.L."/>
            <person name="Cook L.G."/>
            <person name="King G.F."/>
            <person name="Walker A.A."/>
        </authorList>
    </citation>
    <scope>NUCLEOTIDE SEQUENCE</scope>
    <source>
        <strain evidence="2">U_LCTX_79_Cm22</strain>
    </source>
</reference>
<sequence>MTVKQITVIVSVALLASCVQNTNGLPRDSSVLKSEDISRNEDVISDLPKIADVASDITPAPKISGRVWCQYEEATEDPVCQELCLPKRYSYGLCVGHTCSCI</sequence>
<dbReference type="AlphaFoldDB" id="A0AAU6PBM2"/>
<proteinExistence type="evidence at transcript level"/>
<dbReference type="EMBL" id="PP480823">
    <property type="protein sequence ID" value="WXB20554.1"/>
    <property type="molecule type" value="mRNA"/>
</dbReference>
<organism evidence="2">
    <name type="scientific">Comana monomorpha</name>
    <dbReference type="NCBI Taxonomy" id="1555636"/>
    <lineage>
        <taxon>Eukaryota</taxon>
        <taxon>Metazoa</taxon>
        <taxon>Ecdysozoa</taxon>
        <taxon>Arthropoda</taxon>
        <taxon>Hexapoda</taxon>
        <taxon>Insecta</taxon>
        <taxon>Pterygota</taxon>
        <taxon>Neoptera</taxon>
        <taxon>Endopterygota</taxon>
        <taxon>Lepidoptera</taxon>
        <taxon>Glossata</taxon>
        <taxon>Ditrysia</taxon>
        <taxon>Zygaenoidea</taxon>
        <taxon>Limacodidae</taxon>
        <taxon>Comana</taxon>
    </lineage>
</organism>
<feature type="signal peptide" evidence="1">
    <location>
        <begin position="1"/>
        <end position="24"/>
    </location>
</feature>
<protein>
    <submittedName>
        <fullName evidence="2">Venom peptide</fullName>
    </submittedName>
</protein>
<dbReference type="PROSITE" id="PS51257">
    <property type="entry name" value="PROKAR_LIPOPROTEIN"/>
    <property type="match status" value="1"/>
</dbReference>
<feature type="chain" id="PRO_5043963623" evidence="1">
    <location>
        <begin position="25"/>
        <end position="102"/>
    </location>
</feature>
<evidence type="ECO:0000313" key="2">
    <source>
        <dbReference type="EMBL" id="WXB20554.1"/>
    </source>
</evidence>
<name>A0AAU6PBM2_9NEOP</name>
<accession>A0AAU6PBM2</accession>